<dbReference type="InterPro" id="IPR004007">
    <property type="entry name" value="DhaL_dom"/>
</dbReference>
<feature type="domain" description="DhaL" evidence="1">
    <location>
        <begin position="14"/>
        <end position="202"/>
    </location>
</feature>
<dbReference type="InterPro" id="IPR050270">
    <property type="entry name" value="DegV_domain_contain"/>
</dbReference>
<dbReference type="Pfam" id="PF13684">
    <property type="entry name" value="FakA-like_C"/>
    <property type="match status" value="1"/>
</dbReference>
<dbReference type="GO" id="GO:0006071">
    <property type="term" value="P:glycerol metabolic process"/>
    <property type="evidence" value="ECO:0007669"/>
    <property type="project" value="InterPro"/>
</dbReference>
<dbReference type="SMART" id="SM01121">
    <property type="entry name" value="Dak1_2"/>
    <property type="match status" value="1"/>
</dbReference>
<dbReference type="PANTHER" id="PTHR33434">
    <property type="entry name" value="DEGV DOMAIN-CONTAINING PROTEIN DR_1986-RELATED"/>
    <property type="match status" value="1"/>
</dbReference>
<dbReference type="InterPro" id="IPR019986">
    <property type="entry name" value="YloV-like"/>
</dbReference>
<proteinExistence type="predicted"/>
<keyword evidence="3" id="KW-1185">Reference proteome</keyword>
<dbReference type="EMBL" id="JACHIV010000001">
    <property type="protein sequence ID" value="MBB5071479.1"/>
    <property type="molecule type" value="Genomic_DNA"/>
</dbReference>
<gene>
    <name evidence="2" type="ORF">BJ969_004567</name>
</gene>
<dbReference type="SUPFAM" id="SSF101473">
    <property type="entry name" value="DhaL-like"/>
    <property type="match status" value="1"/>
</dbReference>
<comment type="caution">
    <text evidence="2">The sequence shown here is derived from an EMBL/GenBank/DDBJ whole genome shotgun (WGS) entry which is preliminary data.</text>
</comment>
<dbReference type="Pfam" id="PF02734">
    <property type="entry name" value="Dak2"/>
    <property type="match status" value="1"/>
</dbReference>
<dbReference type="InterPro" id="IPR048394">
    <property type="entry name" value="FakA-like_M"/>
</dbReference>
<dbReference type="AlphaFoldDB" id="A0A840NQD5"/>
<name>A0A840NQD5_9PSEU</name>
<accession>A0A840NQD5</accession>
<dbReference type="PROSITE" id="PS51480">
    <property type="entry name" value="DHAL"/>
    <property type="match status" value="1"/>
</dbReference>
<dbReference type="RefSeq" id="WP_343071548.1">
    <property type="nucleotide sequence ID" value="NZ_JACHIV010000001.1"/>
</dbReference>
<reference evidence="2 3" key="1">
    <citation type="submission" date="2020-08" db="EMBL/GenBank/DDBJ databases">
        <title>Sequencing the genomes of 1000 actinobacteria strains.</title>
        <authorList>
            <person name="Klenk H.-P."/>
        </authorList>
    </citation>
    <scope>NUCLEOTIDE SEQUENCE [LARGE SCALE GENOMIC DNA]</scope>
    <source>
        <strain evidence="2 3">DSM 45582</strain>
    </source>
</reference>
<evidence type="ECO:0000259" key="1">
    <source>
        <dbReference type="PROSITE" id="PS51480"/>
    </source>
</evidence>
<dbReference type="PANTHER" id="PTHR33434:SF4">
    <property type="entry name" value="PHOSPHATASE PROTEIN"/>
    <property type="match status" value="1"/>
</dbReference>
<evidence type="ECO:0000313" key="2">
    <source>
        <dbReference type="EMBL" id="MBB5071479.1"/>
    </source>
</evidence>
<dbReference type="Proteomes" id="UP000580474">
    <property type="component" value="Unassembled WGS sequence"/>
</dbReference>
<dbReference type="Pfam" id="PF21645">
    <property type="entry name" value="FakA-like_M"/>
    <property type="match status" value="1"/>
</dbReference>
<dbReference type="InterPro" id="IPR036117">
    <property type="entry name" value="DhaL_dom_sf"/>
</dbReference>
<sequence>MVGSPEALPEFGAEAARRWARESVAALARDRAALDRINVYPVADGDTGTNLLHTMRAALEATERVPDGRLGEVLAALAEGAVSGARGNSGMLLSQVLRGMAEQLRDAAAMDGSALHDALHHADVLATDAVAEPVDGTMLSVLHAAAEESSGAAGLGESVRAAALAAIGALERTTAQLPALAAAGVVDAGGRGLVVLLDALHSVVHGVRLAPEPPTGHVELPAEHGGYAYEVMYLLADAEPAGVDRLRSVLAELGDCVSVVGDGAGGWAVHVHCDDIGGAIEAGVETGRPSRIRVQRFADQTAAHPVGHAILACVAGAELAELFRAEGAEVFELRPADPSVPELVAAIERTRAAHVVLLPNGEAITELAELAAKRAVRDGRDVVVVPTASPAQGLAALAVHDPSRRSSDDAVVMAEAAAATRRGELRIAESEALTWAGRCVPGDVLGLVDGEVVLLGRDFLAVARDLVDRMLAAGGELVTVLVGDGAPEPVSAELVEYLAKHRPEVECVSYPAGGSPAALLLGVE</sequence>
<protein>
    <recommendedName>
        <fullName evidence="1">DhaL domain-containing protein</fullName>
    </recommendedName>
</protein>
<organism evidence="2 3">
    <name type="scientific">Saccharopolyspora gloriosae</name>
    <dbReference type="NCBI Taxonomy" id="455344"/>
    <lineage>
        <taxon>Bacteria</taxon>
        <taxon>Bacillati</taxon>
        <taxon>Actinomycetota</taxon>
        <taxon>Actinomycetes</taxon>
        <taxon>Pseudonocardiales</taxon>
        <taxon>Pseudonocardiaceae</taxon>
        <taxon>Saccharopolyspora</taxon>
    </lineage>
</organism>
<dbReference type="InterPro" id="IPR033470">
    <property type="entry name" value="FakA-like_C"/>
</dbReference>
<dbReference type="NCBIfam" id="TIGR03599">
    <property type="entry name" value="YloV"/>
    <property type="match status" value="1"/>
</dbReference>
<dbReference type="GO" id="GO:0004371">
    <property type="term" value="F:glycerone kinase activity"/>
    <property type="evidence" value="ECO:0007669"/>
    <property type="project" value="InterPro"/>
</dbReference>
<dbReference type="Gene3D" id="1.25.40.340">
    <property type="match status" value="1"/>
</dbReference>
<dbReference type="SMART" id="SM01120">
    <property type="entry name" value="Dak2"/>
    <property type="match status" value="1"/>
</dbReference>
<evidence type="ECO:0000313" key="3">
    <source>
        <dbReference type="Proteomes" id="UP000580474"/>
    </source>
</evidence>